<name>A0ABS9JKE7_9ACTN</name>
<proteinExistence type="predicted"/>
<dbReference type="InterPro" id="IPR011990">
    <property type="entry name" value="TPR-like_helical_dom_sf"/>
</dbReference>
<reference evidence="1 2" key="1">
    <citation type="submission" date="2022-01" db="EMBL/GenBank/DDBJ databases">
        <title>Draft Genome Sequences of Seven Type Strains of the Genus Streptomyces.</title>
        <authorList>
            <person name="Aziz S."/>
            <person name="Coretto E."/>
            <person name="Chronakova A."/>
            <person name="Sproer C."/>
            <person name="Huber K."/>
            <person name="Nouioui I."/>
            <person name="Gross H."/>
        </authorList>
    </citation>
    <scope>NUCLEOTIDE SEQUENCE [LARGE SCALE GENOMIC DNA]</scope>
    <source>
        <strain evidence="1 2">DSM 41685</strain>
    </source>
</reference>
<protein>
    <recommendedName>
        <fullName evidence="3">PucR family transcriptional regulator</fullName>
    </recommendedName>
</protein>
<evidence type="ECO:0000313" key="2">
    <source>
        <dbReference type="Proteomes" id="UP001299012"/>
    </source>
</evidence>
<gene>
    <name evidence="1" type="ORF">L0F81_22335</name>
</gene>
<keyword evidence="2" id="KW-1185">Reference proteome</keyword>
<accession>A0ABS9JKE7</accession>
<comment type="caution">
    <text evidence="1">The sequence shown here is derived from an EMBL/GenBank/DDBJ whole genome shotgun (WGS) entry which is preliminary data.</text>
</comment>
<evidence type="ECO:0008006" key="3">
    <source>
        <dbReference type="Google" id="ProtNLM"/>
    </source>
</evidence>
<sequence>MSEPLYRPWGTVTPEFWTSPAPGVGTAPQGLAAETLRARLVKVAEVAQHGRMADAVTLAAQLDQDVTAEYGEAHLHTVQVREVRGYLAALMGEHATGLAWYLHAAQLRVTVQGPSHPDVEAATLRAYSLWRAMPDEDERRRLAGDLLTVVTDIHGTDSLLARRVRDRLYSLALPAPAE</sequence>
<dbReference type="RefSeq" id="WP_086697515.1">
    <property type="nucleotide sequence ID" value="NZ_JAKKZF010000093.1"/>
</dbReference>
<evidence type="ECO:0000313" key="1">
    <source>
        <dbReference type="EMBL" id="MCG0066001.1"/>
    </source>
</evidence>
<dbReference type="Proteomes" id="UP001299012">
    <property type="component" value="Unassembled WGS sequence"/>
</dbReference>
<dbReference type="EMBL" id="JAKKZF010000093">
    <property type="protein sequence ID" value="MCG0066001.1"/>
    <property type="molecule type" value="Genomic_DNA"/>
</dbReference>
<organism evidence="1 2">
    <name type="scientific">Streptomyces tricolor</name>
    <dbReference type="NCBI Taxonomy" id="68277"/>
    <lineage>
        <taxon>Bacteria</taxon>
        <taxon>Bacillati</taxon>
        <taxon>Actinomycetota</taxon>
        <taxon>Actinomycetes</taxon>
        <taxon>Kitasatosporales</taxon>
        <taxon>Streptomycetaceae</taxon>
        <taxon>Streptomyces</taxon>
        <taxon>Streptomyces violaceoruber group</taxon>
    </lineage>
</organism>
<dbReference type="Gene3D" id="1.25.40.10">
    <property type="entry name" value="Tetratricopeptide repeat domain"/>
    <property type="match status" value="1"/>
</dbReference>